<evidence type="ECO:0000313" key="7">
    <source>
        <dbReference type="Proteomes" id="UP000008881"/>
    </source>
</evidence>
<evidence type="ECO:0000256" key="2">
    <source>
        <dbReference type="ARBA" id="ARBA00022448"/>
    </source>
</evidence>
<dbReference type="SMART" id="SM00382">
    <property type="entry name" value="AAA"/>
    <property type="match status" value="1"/>
</dbReference>
<dbReference type="PANTHER" id="PTHR46743">
    <property type="entry name" value="TEICHOIC ACIDS EXPORT ATP-BINDING PROTEIN TAGH"/>
    <property type="match status" value="1"/>
</dbReference>
<dbReference type="Proteomes" id="UP000008881">
    <property type="component" value="Chromosome"/>
</dbReference>
<comment type="similarity">
    <text evidence="1">Belongs to the ABC transporter superfamily.</text>
</comment>
<dbReference type="eggNOG" id="COG1134">
    <property type="taxonomic scope" value="Bacteria"/>
</dbReference>
<dbReference type="GO" id="GO:0016020">
    <property type="term" value="C:membrane"/>
    <property type="evidence" value="ECO:0007669"/>
    <property type="project" value="InterPro"/>
</dbReference>
<dbReference type="CDD" id="cd03220">
    <property type="entry name" value="ABC_KpsT_Wzt"/>
    <property type="match status" value="1"/>
</dbReference>
<keyword evidence="4 6" id="KW-0067">ATP-binding</keyword>
<evidence type="ECO:0000256" key="4">
    <source>
        <dbReference type="ARBA" id="ARBA00022840"/>
    </source>
</evidence>
<dbReference type="PROSITE" id="PS50893">
    <property type="entry name" value="ABC_TRANSPORTER_2"/>
    <property type="match status" value="1"/>
</dbReference>
<dbReference type="InterPro" id="IPR029439">
    <property type="entry name" value="Wzt_C"/>
</dbReference>
<dbReference type="GO" id="GO:0140359">
    <property type="term" value="F:ABC-type transporter activity"/>
    <property type="evidence" value="ECO:0007669"/>
    <property type="project" value="InterPro"/>
</dbReference>
<organism evidence="6 7">
    <name type="scientific">Klebsiella aerogenes (strain ATCC 13048 / DSM 30053 / CCUG 1429 / JCM 1235 / KCTC 2190 / NBRC 13534 / NCIMB 10102 / NCTC 10006 / CDC 819-56)</name>
    <name type="common">Enterobacter aerogenes</name>
    <dbReference type="NCBI Taxonomy" id="1028307"/>
    <lineage>
        <taxon>Bacteria</taxon>
        <taxon>Pseudomonadati</taxon>
        <taxon>Pseudomonadota</taxon>
        <taxon>Gammaproteobacteria</taxon>
        <taxon>Enterobacterales</taxon>
        <taxon>Enterobacteriaceae</taxon>
        <taxon>Klebsiella/Raoultella group</taxon>
        <taxon>Klebsiella</taxon>
    </lineage>
</organism>
<keyword evidence="7" id="KW-1185">Reference proteome</keyword>
<evidence type="ECO:0000313" key="6">
    <source>
        <dbReference type="EMBL" id="AEG99527.1"/>
    </source>
</evidence>
<feature type="domain" description="ABC transporter" evidence="5">
    <location>
        <begin position="27"/>
        <end position="248"/>
    </location>
</feature>
<dbReference type="GeneID" id="93312795"/>
<accession>A0A0H3FYN5</accession>
<proteinExistence type="inferred from homology"/>
<dbReference type="Pfam" id="PF14524">
    <property type="entry name" value="Wzt_C"/>
    <property type="match status" value="1"/>
</dbReference>
<keyword evidence="3" id="KW-0547">Nucleotide-binding</keyword>
<dbReference type="InterPro" id="IPR050683">
    <property type="entry name" value="Bact_Polysacc_Export_ATP-bd"/>
</dbReference>
<dbReference type="PANTHER" id="PTHR46743:SF2">
    <property type="entry name" value="TEICHOIC ACIDS EXPORT ATP-BINDING PROTEIN TAGH"/>
    <property type="match status" value="1"/>
</dbReference>
<dbReference type="EMBL" id="CP002824">
    <property type="protein sequence ID" value="AEG99527.1"/>
    <property type="molecule type" value="Genomic_DNA"/>
</dbReference>
<dbReference type="OrthoDB" id="9778870at2"/>
<evidence type="ECO:0000256" key="1">
    <source>
        <dbReference type="ARBA" id="ARBA00005417"/>
    </source>
</evidence>
<dbReference type="KEGG" id="eae:EAE_23140"/>
<protein>
    <submittedName>
        <fullName evidence="6">ABC transporter, ATP-binding subunit</fullName>
    </submittedName>
</protein>
<dbReference type="RefSeq" id="WP_015705992.1">
    <property type="nucleotide sequence ID" value="NC_015663.1"/>
</dbReference>
<name>A0A0H3FYN5_KLEAK</name>
<dbReference type="Gene3D" id="3.40.50.300">
    <property type="entry name" value="P-loop containing nucleotide triphosphate hydrolases"/>
    <property type="match status" value="1"/>
</dbReference>
<evidence type="ECO:0000256" key="3">
    <source>
        <dbReference type="ARBA" id="ARBA00022741"/>
    </source>
</evidence>
<dbReference type="InterPro" id="IPR003439">
    <property type="entry name" value="ABC_transporter-like_ATP-bd"/>
</dbReference>
<sequence>MSSEFAISVKNISKRFEMYANPKHRLYQMLSLGRRTYFKEFWALNGVSFDVKRGETLGILGRNGEGKSTLLQIIAGTLTATSGSVEVNGKLAALLELGAGFNPEFTGRENVYLSGIILGMTHSEMEQKFPEIEAFADIGEHIDQPVKTYSSGMYVRLAFAVQACIKPEVLIIDEALSVGDEKFQRKCFDYIESLRLQGCSIILVTHSTSTVEKFCQRAILLRKGRVEAIGSAKEIIDQYHALLYSDEKTYLRYLNNIAKSTNKSIVPPAEESRDGIVPKEGPIVEQVEAQAENELTSGALIESWIIKDAHDQPCDLFRVGEKAIINFDISVFGPIEELQAGFVIKTVEGITVFGTSTLYHKKNIHNAKGGDTLRATFELDLALCEGNYFISLAIANAISHADMSYLDKKTDVIVLKIIEPRTTMSGIAALPVSLSLERWSGEHE</sequence>
<dbReference type="Pfam" id="PF00005">
    <property type="entry name" value="ABC_tran"/>
    <property type="match status" value="1"/>
</dbReference>
<evidence type="ECO:0000259" key="5">
    <source>
        <dbReference type="PROSITE" id="PS50893"/>
    </source>
</evidence>
<dbReference type="InterPro" id="IPR027417">
    <property type="entry name" value="P-loop_NTPase"/>
</dbReference>
<dbReference type="GO" id="GO:0005524">
    <property type="term" value="F:ATP binding"/>
    <property type="evidence" value="ECO:0007669"/>
    <property type="project" value="UniProtKB-KW"/>
</dbReference>
<dbReference type="GO" id="GO:0016887">
    <property type="term" value="F:ATP hydrolysis activity"/>
    <property type="evidence" value="ECO:0007669"/>
    <property type="project" value="InterPro"/>
</dbReference>
<reference evidence="6 7" key="1">
    <citation type="journal article" date="2012" name="J. Bacteriol.">
        <title>Complete genome sequence of Enterobacter aerogenes KCTC 2190.</title>
        <authorList>
            <person name="Shin S.H."/>
            <person name="Kim S."/>
            <person name="Kim J.Y."/>
            <person name="Lee S."/>
            <person name="Um Y."/>
            <person name="Oh M.K."/>
            <person name="Kim Y.R."/>
            <person name="Lee J."/>
            <person name="Yang K.S."/>
        </authorList>
    </citation>
    <scope>NUCLEOTIDE SEQUENCE [LARGE SCALE GENOMIC DNA]</scope>
    <source>
        <strain evidence="6 7">KCTC 2190</strain>
    </source>
</reference>
<dbReference type="PATRIC" id="fig|1028307.3.peg.4586"/>
<dbReference type="CDD" id="cd10147">
    <property type="entry name" value="Wzt_C-like"/>
    <property type="match status" value="1"/>
</dbReference>
<dbReference type="InterPro" id="IPR015860">
    <property type="entry name" value="ABC_transpr_TagH-like"/>
</dbReference>
<dbReference type="SUPFAM" id="SSF52540">
    <property type="entry name" value="P-loop containing nucleoside triphosphate hydrolases"/>
    <property type="match status" value="1"/>
</dbReference>
<keyword evidence="2" id="KW-0813">Transport</keyword>
<dbReference type="Gene3D" id="2.70.50.60">
    <property type="entry name" value="abc- transporter (atp binding component) like domain"/>
    <property type="match status" value="1"/>
</dbReference>
<dbReference type="AlphaFoldDB" id="A0A0H3FYN5"/>
<dbReference type="HOGENOM" id="CLU_000604_101_1_6"/>
<dbReference type="InterPro" id="IPR003593">
    <property type="entry name" value="AAA+_ATPase"/>
</dbReference>
<gene>
    <name evidence="6" type="ordered locus">EAE_23140</name>
</gene>